<comment type="subcellular location">
    <subcellularLocation>
        <location evidence="8">Cell membrane</location>
        <topology evidence="8">Multi-pass membrane protein</topology>
    </subcellularLocation>
    <subcellularLocation>
        <location evidence="1">Membrane</location>
        <topology evidence="1">Multi-pass membrane protein</topology>
    </subcellularLocation>
</comment>
<dbReference type="EMBL" id="WRPP01000005">
    <property type="protein sequence ID" value="MVU80722.1"/>
    <property type="molecule type" value="Genomic_DNA"/>
</dbReference>
<dbReference type="GO" id="GO:0005886">
    <property type="term" value="C:plasma membrane"/>
    <property type="evidence" value="ECO:0007669"/>
    <property type="project" value="UniProtKB-SubCell"/>
</dbReference>
<keyword evidence="3 8" id="KW-0812">Transmembrane</keyword>
<dbReference type="InterPro" id="IPR000298">
    <property type="entry name" value="Cyt_c_oxidase-like_su3"/>
</dbReference>
<evidence type="ECO:0000256" key="8">
    <source>
        <dbReference type="RuleBase" id="RU003376"/>
    </source>
</evidence>
<dbReference type="CDD" id="cd00386">
    <property type="entry name" value="Heme_Cu_Oxidase_III_like"/>
    <property type="match status" value="1"/>
</dbReference>
<dbReference type="PANTHER" id="PTHR11403">
    <property type="entry name" value="CYTOCHROME C OXIDASE SUBUNIT III"/>
    <property type="match status" value="1"/>
</dbReference>
<dbReference type="Gene3D" id="1.20.120.80">
    <property type="entry name" value="Cytochrome c oxidase, subunit III, four-helix bundle"/>
    <property type="match status" value="1"/>
</dbReference>
<evidence type="ECO:0000256" key="5">
    <source>
        <dbReference type="ARBA" id="ARBA00023136"/>
    </source>
</evidence>
<dbReference type="GO" id="GO:0004129">
    <property type="term" value="F:cytochrome-c oxidase activity"/>
    <property type="evidence" value="ECO:0007669"/>
    <property type="project" value="UniProtKB-EC"/>
</dbReference>
<feature type="transmembrane region" description="Helical" evidence="9">
    <location>
        <begin position="196"/>
        <end position="214"/>
    </location>
</feature>
<keyword evidence="12" id="KW-1185">Reference proteome</keyword>
<evidence type="ECO:0000256" key="6">
    <source>
        <dbReference type="ARBA" id="ARBA00031400"/>
    </source>
</evidence>
<feature type="domain" description="Heme-copper oxidase subunit III family profile" evidence="10">
    <location>
        <begin position="43"/>
        <end position="215"/>
    </location>
</feature>
<evidence type="ECO:0000259" key="10">
    <source>
        <dbReference type="PROSITE" id="PS50253"/>
    </source>
</evidence>
<feature type="transmembrane region" description="Helical" evidence="9">
    <location>
        <begin position="42"/>
        <end position="64"/>
    </location>
</feature>
<dbReference type="PROSITE" id="PS50253">
    <property type="entry name" value="COX3"/>
    <property type="match status" value="1"/>
</dbReference>
<comment type="catalytic activity">
    <reaction evidence="7">
        <text>4 Fe(II)-[cytochrome c] + O2 + 8 H(+)(in) = 4 Fe(III)-[cytochrome c] + 2 H2O + 4 H(+)(out)</text>
        <dbReference type="Rhea" id="RHEA:11436"/>
        <dbReference type="Rhea" id="RHEA-COMP:10350"/>
        <dbReference type="Rhea" id="RHEA-COMP:14399"/>
        <dbReference type="ChEBI" id="CHEBI:15377"/>
        <dbReference type="ChEBI" id="CHEBI:15378"/>
        <dbReference type="ChEBI" id="CHEBI:15379"/>
        <dbReference type="ChEBI" id="CHEBI:29033"/>
        <dbReference type="ChEBI" id="CHEBI:29034"/>
        <dbReference type="EC" id="7.1.1.9"/>
    </reaction>
</comment>
<comment type="similarity">
    <text evidence="2 8">Belongs to the cytochrome c oxidase subunit 3 family.</text>
</comment>
<accession>A0A7K1V2J8</accession>
<dbReference type="GO" id="GO:0019646">
    <property type="term" value="P:aerobic electron transport chain"/>
    <property type="evidence" value="ECO:0007669"/>
    <property type="project" value="InterPro"/>
</dbReference>
<dbReference type="AlphaFoldDB" id="A0A7K1V2J8"/>
<dbReference type="SUPFAM" id="SSF81452">
    <property type="entry name" value="Cytochrome c oxidase subunit III-like"/>
    <property type="match status" value="1"/>
</dbReference>
<name>A0A7K1V2J8_9NOCA</name>
<comment type="caution">
    <text evidence="11">The sequence shown here is derived from an EMBL/GenBank/DDBJ whole genome shotgun (WGS) entry which is preliminary data.</text>
</comment>
<keyword evidence="5 9" id="KW-0472">Membrane</keyword>
<dbReference type="InterPro" id="IPR024791">
    <property type="entry name" value="Cyt_c/ubiquinol_Oxase_su3"/>
</dbReference>
<protein>
    <recommendedName>
        <fullName evidence="6">Cytochrome aa3 subunit 3</fullName>
    </recommendedName>
</protein>
<evidence type="ECO:0000256" key="7">
    <source>
        <dbReference type="ARBA" id="ARBA00047816"/>
    </source>
</evidence>
<evidence type="ECO:0000313" key="12">
    <source>
        <dbReference type="Proteomes" id="UP000466794"/>
    </source>
</evidence>
<evidence type="ECO:0000313" key="11">
    <source>
        <dbReference type="EMBL" id="MVU80722.1"/>
    </source>
</evidence>
<feature type="transmembrane region" description="Helical" evidence="9">
    <location>
        <begin position="116"/>
        <end position="134"/>
    </location>
</feature>
<dbReference type="InterPro" id="IPR035973">
    <property type="entry name" value="Cyt_c_oxidase_su3-like_sf"/>
</dbReference>
<dbReference type="InterPro" id="IPR013833">
    <property type="entry name" value="Cyt_c_oxidase_su3_a-hlx"/>
</dbReference>
<evidence type="ECO:0000256" key="2">
    <source>
        <dbReference type="ARBA" id="ARBA00010581"/>
    </source>
</evidence>
<keyword evidence="4 9" id="KW-1133">Transmembrane helix</keyword>
<evidence type="ECO:0000256" key="1">
    <source>
        <dbReference type="ARBA" id="ARBA00004141"/>
    </source>
</evidence>
<evidence type="ECO:0000256" key="4">
    <source>
        <dbReference type="ARBA" id="ARBA00022989"/>
    </source>
</evidence>
<evidence type="ECO:0000256" key="3">
    <source>
        <dbReference type="ARBA" id="ARBA00022692"/>
    </source>
</evidence>
<organism evidence="11 12">
    <name type="scientific">Nocardia terrae</name>
    <dbReference type="NCBI Taxonomy" id="2675851"/>
    <lineage>
        <taxon>Bacteria</taxon>
        <taxon>Bacillati</taxon>
        <taxon>Actinomycetota</taxon>
        <taxon>Actinomycetes</taxon>
        <taxon>Mycobacteriales</taxon>
        <taxon>Nocardiaceae</taxon>
        <taxon>Nocardia</taxon>
    </lineage>
</organism>
<dbReference type="Proteomes" id="UP000466794">
    <property type="component" value="Unassembled WGS sequence"/>
</dbReference>
<feature type="transmembrane region" description="Helical" evidence="9">
    <location>
        <begin position="85"/>
        <end position="104"/>
    </location>
</feature>
<proteinExistence type="inferred from homology"/>
<dbReference type="Pfam" id="PF00510">
    <property type="entry name" value="COX3"/>
    <property type="match status" value="1"/>
</dbReference>
<dbReference type="PANTHER" id="PTHR11403:SF6">
    <property type="entry name" value="NITRIC OXIDE REDUCTASE SUBUNIT E"/>
    <property type="match status" value="1"/>
</dbReference>
<evidence type="ECO:0000256" key="9">
    <source>
        <dbReference type="SAM" id="Phobius"/>
    </source>
</evidence>
<gene>
    <name evidence="11" type="ORF">GPX89_26150</name>
</gene>
<feature type="transmembrane region" description="Helical" evidence="9">
    <location>
        <begin position="154"/>
        <end position="176"/>
    </location>
</feature>
<sequence>MTMPSDSVTALDQASAASPASASDAAGAARSRPTVPHIPGEAGIWIFIFGDMSLYIALAVSFMADRRKQVEAFTSSANHLHIDFGAINAVLLLISSLLVALGVQAVRRNIPKYGEWMFAGAFVCGAGFVLNKYFEYSSLVRAGITPTTNIFYSYYFMLTGIHLTHLIAGMCVLAYMYRAAKRNPAPTTAIESGASFWHAVDLLWMILFALLYLVR</sequence>
<reference evidence="11 12" key="1">
    <citation type="submission" date="2019-12" db="EMBL/GenBank/DDBJ databases">
        <title>Nocardia sp. nov. ET3-3 isolated from soil.</title>
        <authorList>
            <person name="Kanchanasin P."/>
            <person name="Tanasupawat S."/>
            <person name="Yuki M."/>
            <person name="Kudo T."/>
        </authorList>
    </citation>
    <scope>NUCLEOTIDE SEQUENCE [LARGE SCALE GENOMIC DNA]</scope>
    <source>
        <strain evidence="11 12">ET3-3</strain>
    </source>
</reference>